<organism evidence="1 2">
    <name type="scientific">Paracoccus tegillarcae</name>
    <dbReference type="NCBI Taxonomy" id="1529068"/>
    <lineage>
        <taxon>Bacteria</taxon>
        <taxon>Pseudomonadati</taxon>
        <taxon>Pseudomonadota</taxon>
        <taxon>Alphaproteobacteria</taxon>
        <taxon>Rhodobacterales</taxon>
        <taxon>Paracoccaceae</taxon>
        <taxon>Paracoccus</taxon>
    </lineage>
</organism>
<protein>
    <submittedName>
        <fullName evidence="1">Uncharacterized protein</fullName>
    </submittedName>
</protein>
<dbReference type="Proteomes" id="UP000233742">
    <property type="component" value="Chromosome"/>
</dbReference>
<proteinExistence type="predicted"/>
<gene>
    <name evidence="1" type="ORF">CUV01_01815</name>
</gene>
<evidence type="ECO:0000313" key="2">
    <source>
        <dbReference type="Proteomes" id="UP000233742"/>
    </source>
</evidence>
<dbReference type="KEGG" id="paro:CUV01_01815"/>
<reference evidence="1 2" key="1">
    <citation type="submission" date="2017-12" db="EMBL/GenBank/DDBJ databases">
        <authorList>
            <person name="Hurst M.R.H."/>
        </authorList>
    </citation>
    <scope>NUCLEOTIDE SEQUENCE [LARGE SCALE GENOMIC DNA]</scope>
    <source>
        <strain evidence="1 2">BM15</strain>
    </source>
</reference>
<accession>A0A2K9EBM1</accession>
<dbReference type="RefSeq" id="WP_101458976.1">
    <property type="nucleotide sequence ID" value="NZ_CP025408.1"/>
</dbReference>
<sequence>MIRRWTHLISVEPTGDGTLSSDHVEIDAGILTPFIAAFAHWFSGHLQKRWRKLVAVGFSDGEAQDQPKAR</sequence>
<name>A0A2K9EBM1_9RHOB</name>
<dbReference type="OrthoDB" id="7428016at2"/>
<evidence type="ECO:0000313" key="1">
    <source>
        <dbReference type="EMBL" id="AUH32298.1"/>
    </source>
</evidence>
<dbReference type="EMBL" id="CP025408">
    <property type="protein sequence ID" value="AUH32298.1"/>
    <property type="molecule type" value="Genomic_DNA"/>
</dbReference>
<keyword evidence="2" id="KW-1185">Reference proteome</keyword>
<dbReference type="AlphaFoldDB" id="A0A2K9EBM1"/>